<dbReference type="Pfam" id="PF13561">
    <property type="entry name" value="adh_short_C2"/>
    <property type="match status" value="1"/>
</dbReference>
<dbReference type="EMBL" id="JAVRRG010000026">
    <property type="protein sequence ID" value="KAK5095698.1"/>
    <property type="molecule type" value="Genomic_DNA"/>
</dbReference>
<dbReference type="CDD" id="cd05233">
    <property type="entry name" value="SDR_c"/>
    <property type="match status" value="1"/>
</dbReference>
<dbReference type="Proteomes" id="UP001345013">
    <property type="component" value="Unassembled WGS sequence"/>
</dbReference>
<keyword evidence="3" id="KW-0560">Oxidoreductase</keyword>
<dbReference type="Gene3D" id="3.40.50.720">
    <property type="entry name" value="NAD(P)-binding Rossmann-like Domain"/>
    <property type="match status" value="1"/>
</dbReference>
<sequence length="254" mass="26156">MASMKGKVVAVTGAASGIGLATVSLLLSRGAKVAAADVQETVHEAVKKTPGAISGAEVISTVVDVRKVDSVQKWIDEIVEKFGGLDGVANIAGVHKAFDDGGVETEDETNWNFMMDVNLTGVMHCMRAQLPHVRSGGSVVNAASILSLRGWSGSAAYSASKHGVVGLTKSAAKEVGKRNIRVNCIAPGYIETPMLFAAVPDPNEPSKNSGGAATVPLGRAGKAAEVAYLVVFLLSDESSFITGCCYSIDGGMSC</sequence>
<dbReference type="SUPFAM" id="SSF51735">
    <property type="entry name" value="NAD(P)-binding Rossmann-fold domains"/>
    <property type="match status" value="1"/>
</dbReference>
<evidence type="ECO:0000256" key="2">
    <source>
        <dbReference type="ARBA" id="ARBA00022857"/>
    </source>
</evidence>
<evidence type="ECO:0000313" key="4">
    <source>
        <dbReference type="EMBL" id="KAK5095698.1"/>
    </source>
</evidence>
<organism evidence="4 5">
    <name type="scientific">Lithohypha guttulata</name>
    <dbReference type="NCBI Taxonomy" id="1690604"/>
    <lineage>
        <taxon>Eukaryota</taxon>
        <taxon>Fungi</taxon>
        <taxon>Dikarya</taxon>
        <taxon>Ascomycota</taxon>
        <taxon>Pezizomycotina</taxon>
        <taxon>Eurotiomycetes</taxon>
        <taxon>Chaetothyriomycetidae</taxon>
        <taxon>Chaetothyriales</taxon>
        <taxon>Trichomeriaceae</taxon>
        <taxon>Lithohypha</taxon>
    </lineage>
</organism>
<dbReference type="PANTHER" id="PTHR24321">
    <property type="entry name" value="DEHYDROGENASES, SHORT CHAIN"/>
    <property type="match status" value="1"/>
</dbReference>
<dbReference type="InterPro" id="IPR036291">
    <property type="entry name" value="NAD(P)-bd_dom_sf"/>
</dbReference>
<accession>A0ABR0KGA4</accession>
<dbReference type="PANTHER" id="PTHR24321:SF8">
    <property type="entry name" value="ESTRADIOL 17-BETA-DEHYDROGENASE 8-RELATED"/>
    <property type="match status" value="1"/>
</dbReference>
<dbReference type="PROSITE" id="PS00061">
    <property type="entry name" value="ADH_SHORT"/>
    <property type="match status" value="1"/>
</dbReference>
<dbReference type="PRINTS" id="PR00081">
    <property type="entry name" value="GDHRDH"/>
</dbReference>
<dbReference type="InterPro" id="IPR002347">
    <property type="entry name" value="SDR_fam"/>
</dbReference>
<evidence type="ECO:0000313" key="5">
    <source>
        <dbReference type="Proteomes" id="UP001345013"/>
    </source>
</evidence>
<keyword evidence="2" id="KW-0521">NADP</keyword>
<evidence type="ECO:0000256" key="1">
    <source>
        <dbReference type="ARBA" id="ARBA00006484"/>
    </source>
</evidence>
<comment type="similarity">
    <text evidence="1">Belongs to the short-chain dehydrogenases/reductases (SDR) family.</text>
</comment>
<dbReference type="InterPro" id="IPR020904">
    <property type="entry name" value="Sc_DH/Rdtase_CS"/>
</dbReference>
<reference evidence="4 5" key="1">
    <citation type="submission" date="2023-08" db="EMBL/GenBank/DDBJ databases">
        <title>Black Yeasts Isolated from many extreme environments.</title>
        <authorList>
            <person name="Coleine C."/>
            <person name="Stajich J.E."/>
            <person name="Selbmann L."/>
        </authorList>
    </citation>
    <scope>NUCLEOTIDE SEQUENCE [LARGE SCALE GENOMIC DNA]</scope>
    <source>
        <strain evidence="4 5">CCFEE 5885</strain>
    </source>
</reference>
<name>A0ABR0KGA4_9EURO</name>
<comment type="caution">
    <text evidence="4">The sequence shown here is derived from an EMBL/GenBank/DDBJ whole genome shotgun (WGS) entry which is preliminary data.</text>
</comment>
<protein>
    <submittedName>
        <fullName evidence="4">Uncharacterized protein</fullName>
    </submittedName>
</protein>
<dbReference type="PRINTS" id="PR00080">
    <property type="entry name" value="SDRFAMILY"/>
</dbReference>
<gene>
    <name evidence="4" type="ORF">LTR24_002915</name>
</gene>
<proteinExistence type="inferred from homology"/>
<evidence type="ECO:0000256" key="3">
    <source>
        <dbReference type="ARBA" id="ARBA00023002"/>
    </source>
</evidence>
<keyword evidence="5" id="KW-1185">Reference proteome</keyword>